<dbReference type="Proteomes" id="UP000285981">
    <property type="component" value="Unassembled WGS sequence"/>
</dbReference>
<dbReference type="InterPro" id="IPR025957">
    <property type="entry name" value="Cys_rich_KTR"/>
</dbReference>
<dbReference type="AlphaFoldDB" id="A0A412KT95"/>
<accession>A0A412KT95</accession>
<dbReference type="Pfam" id="PF14205">
    <property type="entry name" value="Cys_rich_KTR"/>
    <property type="match status" value="1"/>
</dbReference>
<name>A0A412KT95_9FIRM</name>
<sequence>MNDNRKNSLWIHCPICGGKTRTKVYDDTVLVKFPLYCPKCKKEIKIDVIQLKMVLSK</sequence>
<evidence type="ECO:0000313" key="2">
    <source>
        <dbReference type="Proteomes" id="UP000285981"/>
    </source>
</evidence>
<reference evidence="1 2" key="1">
    <citation type="submission" date="2018-08" db="EMBL/GenBank/DDBJ databases">
        <title>A genome reference for cultivated species of the human gut microbiota.</title>
        <authorList>
            <person name="Zou Y."/>
            <person name="Xue W."/>
            <person name="Luo G."/>
        </authorList>
    </citation>
    <scope>NUCLEOTIDE SEQUENCE [LARGE SCALE GENOMIC DNA]</scope>
    <source>
        <strain evidence="1 2">AF21-25</strain>
    </source>
</reference>
<protein>
    <submittedName>
        <fullName evidence="1">Conjugal transfer protein</fullName>
    </submittedName>
</protein>
<proteinExistence type="predicted"/>
<evidence type="ECO:0000313" key="1">
    <source>
        <dbReference type="EMBL" id="RGS71834.1"/>
    </source>
</evidence>
<dbReference type="EMBL" id="QRVU01000015">
    <property type="protein sequence ID" value="RGS71834.1"/>
    <property type="molecule type" value="Genomic_DNA"/>
</dbReference>
<organism evidence="1 2">
    <name type="scientific">Dorea formicigenerans</name>
    <dbReference type="NCBI Taxonomy" id="39486"/>
    <lineage>
        <taxon>Bacteria</taxon>
        <taxon>Bacillati</taxon>
        <taxon>Bacillota</taxon>
        <taxon>Clostridia</taxon>
        <taxon>Lachnospirales</taxon>
        <taxon>Lachnospiraceae</taxon>
        <taxon>Dorea</taxon>
    </lineage>
</organism>
<comment type="caution">
    <text evidence="1">The sequence shown here is derived from an EMBL/GenBank/DDBJ whole genome shotgun (WGS) entry which is preliminary data.</text>
</comment>
<gene>
    <name evidence="1" type="ORF">DWX78_04400</name>
</gene>